<accession>A0A328FF67</accession>
<keyword evidence="1" id="KW-0812">Transmembrane</keyword>
<evidence type="ECO:0000256" key="1">
    <source>
        <dbReference type="SAM" id="Phobius"/>
    </source>
</evidence>
<proteinExistence type="predicted"/>
<feature type="transmembrane region" description="Helical" evidence="1">
    <location>
        <begin position="260"/>
        <end position="282"/>
    </location>
</feature>
<feature type="transmembrane region" description="Helical" evidence="1">
    <location>
        <begin position="342"/>
        <end position="360"/>
    </location>
</feature>
<gene>
    <name evidence="2" type="ORF">DO021_12835</name>
</gene>
<dbReference type="Proteomes" id="UP000248798">
    <property type="component" value="Unassembled WGS sequence"/>
</dbReference>
<keyword evidence="1" id="KW-1133">Transmembrane helix</keyword>
<dbReference type="AlphaFoldDB" id="A0A328FF67"/>
<evidence type="ECO:0000313" key="3">
    <source>
        <dbReference type="Proteomes" id="UP000248798"/>
    </source>
</evidence>
<feature type="transmembrane region" description="Helical" evidence="1">
    <location>
        <begin position="114"/>
        <end position="132"/>
    </location>
</feature>
<protein>
    <recommendedName>
        <fullName evidence="4">Glycosyltransferase RgtA/B/C/D-like domain-containing protein</fullName>
    </recommendedName>
</protein>
<comment type="caution">
    <text evidence="2">The sequence shown here is derived from an EMBL/GenBank/DDBJ whole genome shotgun (WGS) entry which is preliminary data.</text>
</comment>
<feature type="transmembrane region" description="Helical" evidence="1">
    <location>
        <begin position="303"/>
        <end position="322"/>
    </location>
</feature>
<sequence>MFLKLNKTYFLFAGLLFLILTVTVSETYLPLYIYHAASFVLYALVLLFFYSQKERFYTEINLYLVIFSVSFIIVGVNNYISYLYNNNLFMFFTKDAVFYYHMSLSMASKSFENGIYYFLGFYDLSDLGAVLVQSTIYRIMESKLLLNIFYIGCGLIMAKAIYRISLNVMSKRYAFTCTLAYSLSSFMLFFHSSSLKESFMCMLIVLFFDQYVLYRKNRMIQHAIYAVLFLMGLLLFRPFLIFLCLAGVFTGLLLERKKGLAGALSVIIFFSIFVALYSEFNFYYNKILKGGDIAYVLETKESMVKGGVVFTYMVNILAQLIGPLPTLSPDISATISFFSAGLLFRVLLGFFFWMGVFYCFKNRVNILYSLIFYALIEMSALVSIIEGLELRKSLSHFFVFYIVAFWFLDKYDLKSLVRQKYRIRWLFNIYAVVAFFIVIAWNWRVRVPI</sequence>
<feature type="transmembrane region" description="Helical" evidence="1">
    <location>
        <begin position="394"/>
        <end position="413"/>
    </location>
</feature>
<keyword evidence="1" id="KW-0472">Membrane</keyword>
<feature type="transmembrane region" description="Helical" evidence="1">
    <location>
        <begin position="9"/>
        <end position="25"/>
    </location>
</feature>
<feature type="transmembrane region" description="Helical" evidence="1">
    <location>
        <begin position="62"/>
        <end position="82"/>
    </location>
</feature>
<organism evidence="2 3">
    <name type="scientific">Desulfobacter hydrogenophilus</name>
    <dbReference type="NCBI Taxonomy" id="2291"/>
    <lineage>
        <taxon>Bacteria</taxon>
        <taxon>Pseudomonadati</taxon>
        <taxon>Thermodesulfobacteriota</taxon>
        <taxon>Desulfobacteria</taxon>
        <taxon>Desulfobacterales</taxon>
        <taxon>Desulfobacteraceae</taxon>
        <taxon>Desulfobacter</taxon>
    </lineage>
</organism>
<feature type="transmembrane region" description="Helical" evidence="1">
    <location>
        <begin position="367"/>
        <end position="388"/>
    </location>
</feature>
<evidence type="ECO:0008006" key="4">
    <source>
        <dbReference type="Google" id="ProtNLM"/>
    </source>
</evidence>
<feature type="transmembrane region" description="Helical" evidence="1">
    <location>
        <begin position="144"/>
        <end position="161"/>
    </location>
</feature>
<evidence type="ECO:0000313" key="2">
    <source>
        <dbReference type="EMBL" id="RAM01657.1"/>
    </source>
</evidence>
<feature type="transmembrane region" description="Helical" evidence="1">
    <location>
        <begin position="197"/>
        <end position="214"/>
    </location>
</feature>
<feature type="transmembrane region" description="Helical" evidence="1">
    <location>
        <begin position="425"/>
        <end position="443"/>
    </location>
</feature>
<name>A0A328FF67_9BACT</name>
<feature type="transmembrane region" description="Helical" evidence="1">
    <location>
        <begin position="31"/>
        <end position="50"/>
    </location>
</feature>
<reference evidence="2 3" key="1">
    <citation type="submission" date="2018-06" db="EMBL/GenBank/DDBJ databases">
        <title>Complete Genome Sequence of Desulfobacter hydrogenophilus (DSM3380).</title>
        <authorList>
            <person name="Marietou A."/>
            <person name="Schreiber L."/>
            <person name="Marshall I."/>
            <person name="Jorgensen B."/>
        </authorList>
    </citation>
    <scope>NUCLEOTIDE SEQUENCE [LARGE SCALE GENOMIC DNA]</scope>
    <source>
        <strain evidence="2 3">DSM 3380</strain>
    </source>
</reference>
<dbReference type="EMBL" id="QLNI01000024">
    <property type="protein sequence ID" value="RAM01657.1"/>
    <property type="molecule type" value="Genomic_DNA"/>
</dbReference>
<feature type="transmembrane region" description="Helical" evidence="1">
    <location>
        <begin position="226"/>
        <end position="254"/>
    </location>
</feature>